<dbReference type="EMBL" id="ML979133">
    <property type="protein sequence ID" value="KAF1919924.1"/>
    <property type="molecule type" value="Genomic_DNA"/>
</dbReference>
<dbReference type="AlphaFoldDB" id="A0A6A5QZ28"/>
<name>A0A6A5QZ28_AMPQU</name>
<gene>
    <name evidence="1" type="ORF">BDU57DRAFT_536860</name>
</gene>
<protein>
    <submittedName>
        <fullName evidence="1">Uncharacterized protein</fullName>
    </submittedName>
</protein>
<keyword evidence="2" id="KW-1185">Reference proteome</keyword>
<accession>A0A6A5QZ28</accession>
<organism evidence="1 2">
    <name type="scientific">Ampelomyces quisqualis</name>
    <name type="common">Powdery mildew agent</name>
    <dbReference type="NCBI Taxonomy" id="50730"/>
    <lineage>
        <taxon>Eukaryota</taxon>
        <taxon>Fungi</taxon>
        <taxon>Dikarya</taxon>
        <taxon>Ascomycota</taxon>
        <taxon>Pezizomycotina</taxon>
        <taxon>Dothideomycetes</taxon>
        <taxon>Pleosporomycetidae</taxon>
        <taxon>Pleosporales</taxon>
        <taxon>Pleosporineae</taxon>
        <taxon>Phaeosphaeriaceae</taxon>
        <taxon>Ampelomyces</taxon>
    </lineage>
</organism>
<evidence type="ECO:0000313" key="1">
    <source>
        <dbReference type="EMBL" id="KAF1919924.1"/>
    </source>
</evidence>
<reference evidence="1" key="1">
    <citation type="journal article" date="2020" name="Stud. Mycol.">
        <title>101 Dothideomycetes genomes: a test case for predicting lifestyles and emergence of pathogens.</title>
        <authorList>
            <person name="Haridas S."/>
            <person name="Albert R."/>
            <person name="Binder M."/>
            <person name="Bloem J."/>
            <person name="Labutti K."/>
            <person name="Salamov A."/>
            <person name="Andreopoulos B."/>
            <person name="Baker S."/>
            <person name="Barry K."/>
            <person name="Bills G."/>
            <person name="Bluhm B."/>
            <person name="Cannon C."/>
            <person name="Castanera R."/>
            <person name="Culley D."/>
            <person name="Daum C."/>
            <person name="Ezra D."/>
            <person name="Gonzalez J."/>
            <person name="Henrissat B."/>
            <person name="Kuo A."/>
            <person name="Liang C."/>
            <person name="Lipzen A."/>
            <person name="Lutzoni F."/>
            <person name="Magnuson J."/>
            <person name="Mondo S."/>
            <person name="Nolan M."/>
            <person name="Ohm R."/>
            <person name="Pangilinan J."/>
            <person name="Park H.-J."/>
            <person name="Ramirez L."/>
            <person name="Alfaro M."/>
            <person name="Sun H."/>
            <person name="Tritt A."/>
            <person name="Yoshinaga Y."/>
            <person name="Zwiers L.-H."/>
            <person name="Turgeon B."/>
            <person name="Goodwin S."/>
            <person name="Spatafora J."/>
            <person name="Crous P."/>
            <person name="Grigoriev I."/>
        </authorList>
    </citation>
    <scope>NUCLEOTIDE SEQUENCE</scope>
    <source>
        <strain evidence="1">HMLAC05119</strain>
    </source>
</reference>
<proteinExistence type="predicted"/>
<sequence length="141" mass="15045">MSLLMPEFAKYLNLTISKSGKPEEPNNDTLEVNLSIVMNTANTLAPSWTATQGLPDLKGLLSAVSQSGQSPSVVARVVAFSMASQSGHGDMIVVSDGRGKYTEIEKSVLGPAYDSMRDKSLSNDEVIRQILALGSQITSNQ</sequence>
<dbReference type="OrthoDB" id="37659at2759"/>
<dbReference type="Proteomes" id="UP000800096">
    <property type="component" value="Unassembled WGS sequence"/>
</dbReference>
<evidence type="ECO:0000313" key="2">
    <source>
        <dbReference type="Proteomes" id="UP000800096"/>
    </source>
</evidence>